<dbReference type="SMART" id="SM00388">
    <property type="entry name" value="HisKA"/>
    <property type="match status" value="1"/>
</dbReference>
<dbReference type="PANTHER" id="PTHR43065:SF10">
    <property type="entry name" value="PEROXIDE STRESS-ACTIVATED HISTIDINE KINASE MAK3"/>
    <property type="match status" value="1"/>
</dbReference>
<dbReference type="GO" id="GO:0000155">
    <property type="term" value="F:phosphorelay sensor kinase activity"/>
    <property type="evidence" value="ECO:0007669"/>
    <property type="project" value="InterPro"/>
</dbReference>
<keyword evidence="4" id="KW-0808">Transferase</keyword>
<keyword evidence="7" id="KW-0067">ATP-binding</keyword>
<dbReference type="Pfam" id="PF02518">
    <property type="entry name" value="HATPase_c"/>
    <property type="match status" value="1"/>
</dbReference>
<evidence type="ECO:0000256" key="5">
    <source>
        <dbReference type="ARBA" id="ARBA00022741"/>
    </source>
</evidence>
<dbReference type="InterPro" id="IPR036097">
    <property type="entry name" value="HisK_dim/P_sf"/>
</dbReference>
<keyword evidence="5" id="KW-0547">Nucleotide-binding</keyword>
<evidence type="ECO:0000256" key="1">
    <source>
        <dbReference type="ARBA" id="ARBA00000085"/>
    </source>
</evidence>
<dbReference type="Proteomes" id="UP000309673">
    <property type="component" value="Unassembled WGS sequence"/>
</dbReference>
<evidence type="ECO:0000256" key="3">
    <source>
        <dbReference type="ARBA" id="ARBA00022553"/>
    </source>
</evidence>
<keyword evidence="3" id="KW-0597">Phosphoprotein</keyword>
<protein>
    <recommendedName>
        <fullName evidence="2">histidine kinase</fullName>
        <ecNumber evidence="2">2.7.13.3</ecNumber>
    </recommendedName>
</protein>
<sequence length="390" mass="43662">MSADDRYLLRNQLMDAIPTILETHFRSVSEQSQENELFVAANRLILEPHFENMIAGIVDALFLDLSEYRRYLETIANEGFQEGVISVQMLGRNVALMLELSQNLHTTIQHRLFAVIEETVDESTVRLMLYERVVMCCWSRFTAFSRSYFVAMDQKIDYLHAQKVSVMGHMAAGMAHEIRNPLASIKGFAQLLKNKLQQPGANIDEMAQYLNYCIDEVDSINGIVSSFLLLARKNETPMNKETAVNLKEVVERVTVITRQMAADRDITLTVRIPNENLAVLGIASQLEQVCLNIVNNGMDAVSKGGHIEIAIELDPSSRHIILCFRDNGQGMTKDIIDRVFDPFFTTKTTGTGIGLAICKEIVEQHHGTIAVESEAGVGTCVKINMPKHSG</sequence>
<gene>
    <name evidence="10" type="ORF">E5161_05340</name>
</gene>
<evidence type="ECO:0000313" key="10">
    <source>
        <dbReference type="EMBL" id="TJY43318.1"/>
    </source>
</evidence>
<evidence type="ECO:0000313" key="11">
    <source>
        <dbReference type="Proteomes" id="UP000309673"/>
    </source>
</evidence>
<dbReference type="AlphaFoldDB" id="A0A4U0FES5"/>
<keyword evidence="8" id="KW-0902">Two-component regulatory system</keyword>
<dbReference type="PRINTS" id="PR00344">
    <property type="entry name" value="BCTRLSENSOR"/>
</dbReference>
<dbReference type="RefSeq" id="WP_136776682.1">
    <property type="nucleotide sequence ID" value="NZ_SUPK01000002.1"/>
</dbReference>
<evidence type="ECO:0000256" key="6">
    <source>
        <dbReference type="ARBA" id="ARBA00022777"/>
    </source>
</evidence>
<dbReference type="InterPro" id="IPR004358">
    <property type="entry name" value="Sig_transdc_His_kin-like_C"/>
</dbReference>
<dbReference type="InterPro" id="IPR005467">
    <property type="entry name" value="His_kinase_dom"/>
</dbReference>
<dbReference type="SUPFAM" id="SSF55874">
    <property type="entry name" value="ATPase domain of HSP90 chaperone/DNA topoisomerase II/histidine kinase"/>
    <property type="match status" value="1"/>
</dbReference>
<keyword evidence="6" id="KW-0418">Kinase</keyword>
<evidence type="ECO:0000256" key="4">
    <source>
        <dbReference type="ARBA" id="ARBA00022679"/>
    </source>
</evidence>
<reference evidence="10 11" key="1">
    <citation type="submission" date="2019-04" db="EMBL/GenBank/DDBJ databases">
        <title>Cohnella sp. nov., isolated from soil.</title>
        <authorList>
            <person name="Kim W."/>
        </authorList>
    </citation>
    <scope>NUCLEOTIDE SEQUENCE [LARGE SCALE GENOMIC DNA]</scope>
    <source>
        <strain evidence="10 11">CAU 1483</strain>
    </source>
</reference>
<comment type="caution">
    <text evidence="10">The sequence shown here is derived from an EMBL/GenBank/DDBJ whole genome shotgun (WGS) entry which is preliminary data.</text>
</comment>
<dbReference type="Pfam" id="PF00512">
    <property type="entry name" value="HisKA"/>
    <property type="match status" value="1"/>
</dbReference>
<keyword evidence="11" id="KW-1185">Reference proteome</keyword>
<dbReference type="Gene3D" id="3.30.565.10">
    <property type="entry name" value="Histidine kinase-like ATPase, C-terminal domain"/>
    <property type="match status" value="1"/>
</dbReference>
<dbReference type="InterPro" id="IPR003661">
    <property type="entry name" value="HisK_dim/P_dom"/>
</dbReference>
<feature type="domain" description="Histidine kinase" evidence="9">
    <location>
        <begin position="173"/>
        <end position="389"/>
    </location>
</feature>
<dbReference type="InterPro" id="IPR003594">
    <property type="entry name" value="HATPase_dom"/>
</dbReference>
<evidence type="ECO:0000259" key="9">
    <source>
        <dbReference type="PROSITE" id="PS50109"/>
    </source>
</evidence>
<evidence type="ECO:0000256" key="8">
    <source>
        <dbReference type="ARBA" id="ARBA00023012"/>
    </source>
</evidence>
<dbReference type="GO" id="GO:0005524">
    <property type="term" value="F:ATP binding"/>
    <property type="evidence" value="ECO:0007669"/>
    <property type="project" value="UniProtKB-KW"/>
</dbReference>
<dbReference type="CDD" id="cd00082">
    <property type="entry name" value="HisKA"/>
    <property type="match status" value="1"/>
</dbReference>
<proteinExistence type="predicted"/>
<dbReference type="Gene3D" id="1.10.287.130">
    <property type="match status" value="1"/>
</dbReference>
<dbReference type="InterPro" id="IPR036890">
    <property type="entry name" value="HATPase_C_sf"/>
</dbReference>
<organism evidence="10 11">
    <name type="scientific">Cohnella pontilimi</name>
    <dbReference type="NCBI Taxonomy" id="2564100"/>
    <lineage>
        <taxon>Bacteria</taxon>
        <taxon>Bacillati</taxon>
        <taxon>Bacillota</taxon>
        <taxon>Bacilli</taxon>
        <taxon>Bacillales</taxon>
        <taxon>Paenibacillaceae</taxon>
        <taxon>Cohnella</taxon>
    </lineage>
</organism>
<dbReference type="SUPFAM" id="SSF47384">
    <property type="entry name" value="Homodimeric domain of signal transducing histidine kinase"/>
    <property type="match status" value="1"/>
</dbReference>
<accession>A0A4U0FES5</accession>
<name>A0A4U0FES5_9BACL</name>
<dbReference type="OrthoDB" id="9815750at2"/>
<dbReference type="PANTHER" id="PTHR43065">
    <property type="entry name" value="SENSOR HISTIDINE KINASE"/>
    <property type="match status" value="1"/>
</dbReference>
<dbReference type="PROSITE" id="PS50109">
    <property type="entry name" value="HIS_KIN"/>
    <property type="match status" value="1"/>
</dbReference>
<dbReference type="EMBL" id="SUPK01000002">
    <property type="protein sequence ID" value="TJY43318.1"/>
    <property type="molecule type" value="Genomic_DNA"/>
</dbReference>
<dbReference type="SMART" id="SM00387">
    <property type="entry name" value="HATPase_c"/>
    <property type="match status" value="1"/>
</dbReference>
<dbReference type="EC" id="2.7.13.3" evidence="2"/>
<evidence type="ECO:0000256" key="2">
    <source>
        <dbReference type="ARBA" id="ARBA00012438"/>
    </source>
</evidence>
<evidence type="ECO:0000256" key="7">
    <source>
        <dbReference type="ARBA" id="ARBA00022840"/>
    </source>
</evidence>
<comment type="catalytic activity">
    <reaction evidence="1">
        <text>ATP + protein L-histidine = ADP + protein N-phospho-L-histidine.</text>
        <dbReference type="EC" id="2.7.13.3"/>
    </reaction>
</comment>